<keyword evidence="3" id="KW-0444">Lipid biosynthesis</keyword>
<keyword evidence="12" id="KW-1208">Phospholipid metabolism</keyword>
<dbReference type="PANTHER" id="PTHR12358:SF106">
    <property type="entry name" value="LIPID KINASE YEGS"/>
    <property type="match status" value="1"/>
</dbReference>
<evidence type="ECO:0000256" key="2">
    <source>
        <dbReference type="ARBA" id="ARBA00005983"/>
    </source>
</evidence>
<dbReference type="PROSITE" id="PS50146">
    <property type="entry name" value="DAGK"/>
    <property type="match status" value="1"/>
</dbReference>
<dbReference type="SMART" id="SM00046">
    <property type="entry name" value="DAGKc"/>
    <property type="match status" value="1"/>
</dbReference>
<comment type="cofactor">
    <cofactor evidence="1">
        <name>Mg(2+)</name>
        <dbReference type="ChEBI" id="CHEBI:18420"/>
    </cofactor>
</comment>
<keyword evidence="4" id="KW-0808">Transferase</keyword>
<dbReference type="GO" id="GO:0004143">
    <property type="term" value="F:ATP-dependent diacylglycerol kinase activity"/>
    <property type="evidence" value="ECO:0007669"/>
    <property type="project" value="TreeGrafter"/>
</dbReference>
<dbReference type="eggNOG" id="COG1597">
    <property type="taxonomic scope" value="Bacteria"/>
</dbReference>
<keyword evidence="15" id="KW-1185">Reference proteome</keyword>
<evidence type="ECO:0000256" key="10">
    <source>
        <dbReference type="ARBA" id="ARBA00023098"/>
    </source>
</evidence>
<dbReference type="GO" id="GO:0005886">
    <property type="term" value="C:plasma membrane"/>
    <property type="evidence" value="ECO:0007669"/>
    <property type="project" value="TreeGrafter"/>
</dbReference>
<evidence type="ECO:0000256" key="9">
    <source>
        <dbReference type="ARBA" id="ARBA00022842"/>
    </source>
</evidence>
<evidence type="ECO:0000256" key="11">
    <source>
        <dbReference type="ARBA" id="ARBA00023209"/>
    </source>
</evidence>
<dbReference type="GO" id="GO:0008654">
    <property type="term" value="P:phospholipid biosynthetic process"/>
    <property type="evidence" value="ECO:0007669"/>
    <property type="project" value="UniProtKB-KW"/>
</dbReference>
<proteinExistence type="inferred from homology"/>
<dbReference type="EMBL" id="ADLO01000006">
    <property type="protein sequence ID" value="KGF57387.1"/>
    <property type="molecule type" value="Genomic_DNA"/>
</dbReference>
<dbReference type="InterPro" id="IPR016064">
    <property type="entry name" value="NAD/diacylglycerol_kinase_sf"/>
</dbReference>
<dbReference type="GO" id="GO:0046872">
    <property type="term" value="F:metal ion binding"/>
    <property type="evidence" value="ECO:0007669"/>
    <property type="project" value="UniProtKB-KW"/>
</dbReference>
<dbReference type="Gene3D" id="3.40.50.10330">
    <property type="entry name" value="Probable inorganic polyphosphate/atp-NAD kinase, domain 1"/>
    <property type="match status" value="1"/>
</dbReference>
<feature type="domain" description="DAGKc" evidence="13">
    <location>
        <begin position="1"/>
        <end position="130"/>
    </location>
</feature>
<dbReference type="InterPro" id="IPR045540">
    <property type="entry name" value="YegS/DAGK_C"/>
</dbReference>
<organism evidence="14 15">
    <name type="scientific">Flavonifractor plautii 1_3_50AFAA</name>
    <dbReference type="NCBI Taxonomy" id="742738"/>
    <lineage>
        <taxon>Bacteria</taxon>
        <taxon>Bacillati</taxon>
        <taxon>Bacillota</taxon>
        <taxon>Clostridia</taxon>
        <taxon>Eubacteriales</taxon>
        <taxon>Oscillospiraceae</taxon>
        <taxon>Flavonifractor</taxon>
    </lineage>
</organism>
<evidence type="ECO:0000256" key="12">
    <source>
        <dbReference type="ARBA" id="ARBA00023264"/>
    </source>
</evidence>
<evidence type="ECO:0000259" key="13">
    <source>
        <dbReference type="PROSITE" id="PS50146"/>
    </source>
</evidence>
<comment type="caution">
    <text evidence="14">The sequence shown here is derived from an EMBL/GenBank/DDBJ whole genome shotgun (WGS) entry which is preliminary data.</text>
</comment>
<evidence type="ECO:0000256" key="7">
    <source>
        <dbReference type="ARBA" id="ARBA00022777"/>
    </source>
</evidence>
<comment type="similarity">
    <text evidence="2">Belongs to the diacylglycerol/lipid kinase family.</text>
</comment>
<keyword evidence="9" id="KW-0460">Magnesium</keyword>
<evidence type="ECO:0000256" key="4">
    <source>
        <dbReference type="ARBA" id="ARBA00022679"/>
    </source>
</evidence>
<keyword evidence="11" id="KW-0594">Phospholipid biosynthesis</keyword>
<evidence type="ECO:0000256" key="3">
    <source>
        <dbReference type="ARBA" id="ARBA00022516"/>
    </source>
</evidence>
<accession>A0A096CRI5</accession>
<dbReference type="InterPro" id="IPR050187">
    <property type="entry name" value="Lipid_Phosphate_FormReg"/>
</dbReference>
<gene>
    <name evidence="14" type="ORF">HMPREF9460_00201</name>
</gene>
<keyword evidence="6" id="KW-0547">Nucleotide-binding</keyword>
<sequence>MKKLLFLYNTHAGKGLLKSRLAAVQDALAAAGWDVTIHPTQGAGDATAVAAARAGEFDRIVCSGGDGTLHEVVAGLMGLENRPEVGYIPAGTTNDFAKNLSLPRGMEAMARVAAAGVPRPVDIGSFNDRYFIYVAAFGAFTDVAYSTPQPVKNIFGHLAYVLEGATRLGSIQAYPLTVEHDGGVEEGGFCYGMVSNTVSVGGFKGMPAEPVRLDDGLFEVVLVRQPQNPLQLQAVIKALLTMSPDEGGLVSSFRTSRLRVACGQELPWTLDGEFGGAPAVAEIVNRQKAVTIVYGK</sequence>
<dbReference type="InterPro" id="IPR001206">
    <property type="entry name" value="Diacylglycerol_kinase_cat_dom"/>
</dbReference>
<dbReference type="HOGENOM" id="CLU_045532_1_0_9"/>
<evidence type="ECO:0000256" key="6">
    <source>
        <dbReference type="ARBA" id="ARBA00022741"/>
    </source>
</evidence>
<dbReference type="Pfam" id="PF19279">
    <property type="entry name" value="YegS_C"/>
    <property type="match status" value="1"/>
</dbReference>
<dbReference type="PANTHER" id="PTHR12358">
    <property type="entry name" value="SPHINGOSINE KINASE"/>
    <property type="match status" value="1"/>
</dbReference>
<protein>
    <recommendedName>
        <fullName evidence="13">DAGKc domain-containing protein</fullName>
    </recommendedName>
</protein>
<dbReference type="GO" id="GO:0005524">
    <property type="term" value="F:ATP binding"/>
    <property type="evidence" value="ECO:0007669"/>
    <property type="project" value="InterPro"/>
</dbReference>
<evidence type="ECO:0000256" key="8">
    <source>
        <dbReference type="ARBA" id="ARBA00022840"/>
    </source>
</evidence>
<evidence type="ECO:0000313" key="15">
    <source>
        <dbReference type="Proteomes" id="UP000029585"/>
    </source>
</evidence>
<keyword evidence="7" id="KW-0418">Kinase</keyword>
<dbReference type="Proteomes" id="UP000029585">
    <property type="component" value="Unassembled WGS sequence"/>
</dbReference>
<reference evidence="14 15" key="1">
    <citation type="submission" date="2011-08" db="EMBL/GenBank/DDBJ databases">
        <title>The Genome Sequence of Clostridium orbiscindens 1_3_50AFAA.</title>
        <authorList>
            <consortium name="The Broad Institute Genome Sequencing Platform"/>
            <person name="Earl A."/>
            <person name="Ward D."/>
            <person name="Feldgarden M."/>
            <person name="Gevers D."/>
            <person name="Daigneault M."/>
            <person name="Strauss J."/>
            <person name="Allen-Vercoe E."/>
            <person name="Young S.K."/>
            <person name="Zeng Q."/>
            <person name="Gargeya S."/>
            <person name="Fitzgerald M."/>
            <person name="Haas B."/>
            <person name="Abouelleil A."/>
            <person name="Alvarado L."/>
            <person name="Arachchi H.M."/>
            <person name="Berlin A."/>
            <person name="Brown A."/>
            <person name="Chapman S.B."/>
            <person name="Chen Z."/>
            <person name="Dunbar C."/>
            <person name="Freedman E."/>
            <person name="Gearin G."/>
            <person name="Gellesch M."/>
            <person name="Goldberg J."/>
            <person name="Griggs A."/>
            <person name="Gujja S."/>
            <person name="Heiman D."/>
            <person name="Howarth C."/>
            <person name="Larson L."/>
            <person name="Lui A."/>
            <person name="MacDonald P.J.P."/>
            <person name="Montmayeur A."/>
            <person name="Murphy C."/>
            <person name="Neiman D."/>
            <person name="Pearson M."/>
            <person name="Priest M."/>
            <person name="Roberts A."/>
            <person name="Saif S."/>
            <person name="Shea T."/>
            <person name="Shenoy N."/>
            <person name="Sisk P."/>
            <person name="Stolte C."/>
            <person name="Sykes S."/>
            <person name="Wortman J."/>
            <person name="Nusbaum C."/>
            <person name="Birren B."/>
        </authorList>
    </citation>
    <scope>NUCLEOTIDE SEQUENCE [LARGE SCALE GENOMIC DNA]</scope>
    <source>
        <strain evidence="14 15">1_3_50AFAA</strain>
    </source>
</reference>
<keyword evidence="8" id="KW-0067">ATP-binding</keyword>
<dbReference type="NCBIfam" id="TIGR00147">
    <property type="entry name" value="YegS/Rv2252/BmrU family lipid kinase"/>
    <property type="match status" value="1"/>
</dbReference>
<dbReference type="AlphaFoldDB" id="A0A096CRI5"/>
<dbReference type="SUPFAM" id="SSF111331">
    <property type="entry name" value="NAD kinase/diacylglycerol kinase-like"/>
    <property type="match status" value="1"/>
</dbReference>
<dbReference type="InterPro" id="IPR017438">
    <property type="entry name" value="ATP-NAD_kinase_N"/>
</dbReference>
<dbReference type="InterPro" id="IPR005218">
    <property type="entry name" value="Diacylglycerol/lipid_kinase"/>
</dbReference>
<evidence type="ECO:0000313" key="14">
    <source>
        <dbReference type="EMBL" id="KGF57387.1"/>
    </source>
</evidence>
<dbReference type="PATRIC" id="fig|742738.3.peg.215"/>
<name>A0A096CRI5_FLAPL</name>
<dbReference type="Gene3D" id="2.60.200.40">
    <property type="match status" value="1"/>
</dbReference>
<evidence type="ECO:0000256" key="1">
    <source>
        <dbReference type="ARBA" id="ARBA00001946"/>
    </source>
</evidence>
<evidence type="ECO:0000256" key="5">
    <source>
        <dbReference type="ARBA" id="ARBA00022723"/>
    </source>
</evidence>
<dbReference type="RefSeq" id="WP_044938317.1">
    <property type="nucleotide sequence ID" value="NZ_KN174161.1"/>
</dbReference>
<keyword evidence="10" id="KW-0443">Lipid metabolism</keyword>
<keyword evidence="5" id="KW-0479">Metal-binding</keyword>
<dbReference type="Pfam" id="PF00781">
    <property type="entry name" value="DAGK_cat"/>
    <property type="match status" value="1"/>
</dbReference>